<evidence type="ECO:0000313" key="2">
    <source>
        <dbReference type="EMBL" id="KAJ8299693.1"/>
    </source>
</evidence>
<gene>
    <name evidence="2" type="ORF">KUTeg_023753</name>
</gene>
<name>A0ABQ9E2L4_TEGGR</name>
<comment type="caution">
    <text evidence="2">The sequence shown here is derived from an EMBL/GenBank/DDBJ whole genome shotgun (WGS) entry which is preliminary data.</text>
</comment>
<keyword evidence="1" id="KW-0812">Transmembrane</keyword>
<dbReference type="EMBL" id="JARBDR010000921">
    <property type="protein sequence ID" value="KAJ8299693.1"/>
    <property type="molecule type" value="Genomic_DNA"/>
</dbReference>
<proteinExistence type="predicted"/>
<feature type="transmembrane region" description="Helical" evidence="1">
    <location>
        <begin position="26"/>
        <end position="47"/>
    </location>
</feature>
<reference evidence="2 3" key="1">
    <citation type="submission" date="2022-12" db="EMBL/GenBank/DDBJ databases">
        <title>Chromosome-level genome of Tegillarca granosa.</title>
        <authorList>
            <person name="Kim J."/>
        </authorList>
    </citation>
    <scope>NUCLEOTIDE SEQUENCE [LARGE SCALE GENOMIC DNA]</scope>
    <source>
        <strain evidence="2">Teg-2019</strain>
        <tissue evidence="2">Adductor muscle</tissue>
    </source>
</reference>
<keyword evidence="1" id="KW-1133">Transmembrane helix</keyword>
<dbReference type="Proteomes" id="UP001217089">
    <property type="component" value="Unassembled WGS sequence"/>
</dbReference>
<accession>A0ABQ9E2L4</accession>
<organism evidence="2 3">
    <name type="scientific">Tegillarca granosa</name>
    <name type="common">Malaysian cockle</name>
    <name type="synonym">Anadara granosa</name>
    <dbReference type="NCBI Taxonomy" id="220873"/>
    <lineage>
        <taxon>Eukaryota</taxon>
        <taxon>Metazoa</taxon>
        <taxon>Spiralia</taxon>
        <taxon>Lophotrochozoa</taxon>
        <taxon>Mollusca</taxon>
        <taxon>Bivalvia</taxon>
        <taxon>Autobranchia</taxon>
        <taxon>Pteriomorphia</taxon>
        <taxon>Arcoida</taxon>
        <taxon>Arcoidea</taxon>
        <taxon>Arcidae</taxon>
        <taxon>Tegillarca</taxon>
    </lineage>
</organism>
<keyword evidence="3" id="KW-1185">Reference proteome</keyword>
<keyword evidence="1" id="KW-0472">Membrane</keyword>
<evidence type="ECO:0000313" key="3">
    <source>
        <dbReference type="Proteomes" id="UP001217089"/>
    </source>
</evidence>
<evidence type="ECO:0000256" key="1">
    <source>
        <dbReference type="SAM" id="Phobius"/>
    </source>
</evidence>
<protein>
    <submittedName>
        <fullName evidence="2">Uncharacterized protein</fullName>
    </submittedName>
</protein>
<sequence>MVSFTNLQYFHSIFDGVIYKLKIFPFPLPFIVNLYDIYFINFSVQVLKRIKKNKMYEKENQYLYLISIFTTHKKKKSMKKISYDTCIPHGQYPLVFIMSQ</sequence>